<reference evidence="3 4" key="1">
    <citation type="journal article" date="2012" name="Int. J. Syst. Evol. Microbiol.">
        <title>Vibrio caribbeanicus sp. nov., isolated from the marine sponge Scleritoderma cyanea.</title>
        <authorList>
            <person name="Hoffmann M."/>
            <person name="Monday S.R."/>
            <person name="Allard M.W."/>
            <person name="Strain E.A."/>
            <person name="Whittaker P."/>
            <person name="Naum M."/>
            <person name="McCarthy P.J."/>
            <person name="Lopez J.V."/>
            <person name="Fischer M."/>
            <person name="Brown E.W."/>
        </authorList>
    </citation>
    <scope>NUCLEOTIDE SEQUENCE [LARGE SCALE GENOMIC DNA]</scope>
    <source>
        <strain evidence="3 4">ATCC BAA-2122</strain>
    </source>
</reference>
<comment type="caution">
    <text evidence="3">The sequence shown here is derived from an EMBL/GenBank/DDBJ whole genome shotgun (WGS) entry which is preliminary data.</text>
</comment>
<feature type="signal peptide" evidence="1">
    <location>
        <begin position="1"/>
        <end position="23"/>
    </location>
</feature>
<feature type="chain" id="PRO_5003167218" evidence="1">
    <location>
        <begin position="24"/>
        <end position="693"/>
    </location>
</feature>
<keyword evidence="1" id="KW-0732">Signal</keyword>
<feature type="domain" description="Metalloprotease StcE C-terminal" evidence="2">
    <location>
        <begin position="130"/>
        <end position="218"/>
    </location>
</feature>
<dbReference type="OrthoDB" id="5869640at2"/>
<keyword evidence="4" id="KW-1185">Reference proteome</keyword>
<gene>
    <name evidence="3" type="ORF">VIBC2010_10941</name>
</gene>
<organism evidence="3 4">
    <name type="scientific">Vibrio caribbeanicus ATCC BAA-2122</name>
    <dbReference type="NCBI Taxonomy" id="796620"/>
    <lineage>
        <taxon>Bacteria</taxon>
        <taxon>Pseudomonadati</taxon>
        <taxon>Pseudomonadota</taxon>
        <taxon>Gammaproteobacteria</taxon>
        <taxon>Vibrionales</taxon>
        <taxon>Vibrionaceae</taxon>
        <taxon>Vibrio</taxon>
    </lineage>
</organism>
<proteinExistence type="predicted"/>
<evidence type="ECO:0000259" key="2">
    <source>
        <dbReference type="Pfam" id="PF17945"/>
    </source>
</evidence>
<name>E3BMX4_9VIBR</name>
<dbReference type="Gene3D" id="2.60.20.40">
    <property type="match status" value="2"/>
</dbReference>
<evidence type="ECO:0000256" key="1">
    <source>
        <dbReference type="SAM" id="SignalP"/>
    </source>
</evidence>
<sequence length="693" mass="78762">MQRTSLVLSTLLLGMGVQLPVHAVSPTHDPETACIVSRDTGAKYCLEAGQSSGYSLPSYIYGHEVDVIAPDGLAVQLSDWDNLSYNRVATFSRHTHNKALRRVRARNGHYLDFSNPRSMRVISTNAPHKACVISRLNGAEFCLKPEHRNRKWFLPFYMWGHPVDVLAPEGLAVQLKNKWSHHRSWATVTTDTNNEDLTRVRTHHGYANVSRPFWMRVINSSTIQKDKQLIQDFNGFAHLFSRGSWGLFTFKKNYQPVTESDKTTFVDGKKILFQVKWTERTLRAFLGDESFVELKTSIGVDKIRNLVGAHCPAKLEIGHHRTYGNQFGHGYTSELDTDTYHCYRGASIYANHRRYPLDFSTNASTVTIESYLPTVPGATYTLDLDYQKRNHNSNVHPDEAFRELLVKVASDIQDASVQGLTEIETDSHTVYLPINEPIRAQDLHNGFAKAKITFKADRFFTKISLQDMGNADSMGILVTKVVSDETKANPFEVACKMFHPHNPELQKACLTSTGEPTYVPESCDLNIDNHLGNFVVDKAGERVSSRPERYVPENIFSTEQYYSVGKSGISTLKLAENGVYSGCSIHNRKLSLEEFTNNNQNFKQYAEQGLIKVLLSCKQDHETVKNWETLETTYPENLLVTNRKINQVFNDERYESCSLRAIRFVDRTHKLAPYIDGYQKKSDGLEIRNLKLN</sequence>
<dbReference type="Proteomes" id="UP000002943">
    <property type="component" value="Unassembled WGS sequence"/>
</dbReference>
<evidence type="ECO:0000313" key="4">
    <source>
        <dbReference type="Proteomes" id="UP000002943"/>
    </source>
</evidence>
<protein>
    <submittedName>
        <fullName evidence="3">Hemolysin-related protein RbmC</fullName>
    </submittedName>
</protein>
<accession>E3BMX4</accession>
<dbReference type="InterPro" id="IPR040966">
    <property type="entry name" value="StcE_C"/>
</dbReference>
<dbReference type="eggNOG" id="COG2931">
    <property type="taxonomic scope" value="Bacteria"/>
</dbReference>
<dbReference type="Pfam" id="PF17945">
    <property type="entry name" value="Crystall_4"/>
    <property type="match status" value="2"/>
</dbReference>
<feature type="domain" description="Metalloprotease StcE C-terminal" evidence="2">
    <location>
        <begin position="33"/>
        <end position="122"/>
    </location>
</feature>
<dbReference type="EMBL" id="AEIU01000091">
    <property type="protein sequence ID" value="EFP95600.1"/>
    <property type="molecule type" value="Genomic_DNA"/>
</dbReference>
<dbReference type="AlphaFoldDB" id="E3BMX4"/>
<evidence type="ECO:0000313" key="3">
    <source>
        <dbReference type="EMBL" id="EFP95600.1"/>
    </source>
</evidence>